<dbReference type="Pfam" id="PF00356">
    <property type="entry name" value="LacI"/>
    <property type="match status" value="1"/>
</dbReference>
<dbReference type="SUPFAM" id="SSF53822">
    <property type="entry name" value="Periplasmic binding protein-like I"/>
    <property type="match status" value="1"/>
</dbReference>
<keyword evidence="3" id="KW-0238">DNA-binding</keyword>
<dbReference type="Gene3D" id="1.10.260.40">
    <property type="entry name" value="lambda repressor-like DNA-binding domains"/>
    <property type="match status" value="1"/>
</dbReference>
<evidence type="ECO:0000256" key="4">
    <source>
        <dbReference type="ARBA" id="ARBA00023163"/>
    </source>
</evidence>
<organism evidence="8 9">
    <name type="scientific">Actinotalea ferrariae CF5-4</name>
    <dbReference type="NCBI Taxonomy" id="948458"/>
    <lineage>
        <taxon>Bacteria</taxon>
        <taxon>Bacillati</taxon>
        <taxon>Actinomycetota</taxon>
        <taxon>Actinomycetes</taxon>
        <taxon>Micrococcales</taxon>
        <taxon>Cellulomonadaceae</taxon>
        <taxon>Actinotalea</taxon>
    </lineage>
</organism>
<dbReference type="Proteomes" id="UP000019753">
    <property type="component" value="Unassembled WGS sequence"/>
</dbReference>
<sequence length="381" mass="40480">MRRSSRRVTQAEVARLAGVSQATVSHVLSGSSEVRIGEETRQRVLDVVRRTGYTANPVAQRLAGGRNRIIGVFTYEPVFPRDRSDFYHPLFVGIEREAEAQGLDLLLFTSAPVRSGRRRLLDDGASRLGMADGCLLLGQHDDKRDLAELIGRGFPFVFVGRRESDAGLVPYAAADYAAATQAVVERLVDLGHERIGYLGDLGPNESHKDRRAGYHAAVAAAGLRPVLLDGTSIDGDTALDLLLDNRLTAVAVGDFVLPHALLDAARRRGLSVPGDLSIVQLGDPSAAHTAELSGFRIPREEMGTAALQILTGIIAGDLPQEQWQQTLPCSLITGETAGPPTTPTTTPRRTPALSGAAGSPAPVDPTRPGDTAAAPTSEDPA</sequence>
<feature type="domain" description="HTH cro/C1-type" evidence="7">
    <location>
        <begin position="3"/>
        <end position="36"/>
    </location>
</feature>
<dbReference type="PANTHER" id="PTHR30146:SF148">
    <property type="entry name" value="HTH-TYPE TRANSCRIPTIONAL REPRESSOR PURR-RELATED"/>
    <property type="match status" value="1"/>
</dbReference>
<dbReference type="InterPro" id="IPR046335">
    <property type="entry name" value="LacI/GalR-like_sensor"/>
</dbReference>
<evidence type="ECO:0000259" key="7">
    <source>
        <dbReference type="PROSITE" id="PS50943"/>
    </source>
</evidence>
<feature type="compositionally biased region" description="Low complexity" evidence="5">
    <location>
        <begin position="333"/>
        <end position="361"/>
    </location>
</feature>
<gene>
    <name evidence="8" type="ORF">N866_16855</name>
</gene>
<evidence type="ECO:0000313" key="9">
    <source>
        <dbReference type="Proteomes" id="UP000019753"/>
    </source>
</evidence>
<proteinExistence type="predicted"/>
<evidence type="ECO:0000256" key="2">
    <source>
        <dbReference type="ARBA" id="ARBA00023015"/>
    </source>
</evidence>
<dbReference type="Gene3D" id="3.40.50.2300">
    <property type="match status" value="2"/>
</dbReference>
<dbReference type="GO" id="GO:0000976">
    <property type="term" value="F:transcription cis-regulatory region binding"/>
    <property type="evidence" value="ECO:0007669"/>
    <property type="project" value="TreeGrafter"/>
</dbReference>
<protein>
    <submittedName>
        <fullName evidence="8">LacI family transcriptional regulator</fullName>
    </submittedName>
</protein>
<dbReference type="SUPFAM" id="SSF47413">
    <property type="entry name" value="lambda repressor-like DNA-binding domains"/>
    <property type="match status" value="1"/>
</dbReference>
<name>A0A021VVA9_9CELL</name>
<dbReference type="GO" id="GO:0003700">
    <property type="term" value="F:DNA-binding transcription factor activity"/>
    <property type="evidence" value="ECO:0007669"/>
    <property type="project" value="TreeGrafter"/>
</dbReference>
<dbReference type="RefSeq" id="WP_081802420.1">
    <property type="nucleotide sequence ID" value="NZ_AXCW01000057.1"/>
</dbReference>
<comment type="caution">
    <text evidence="8">The sequence shown here is derived from an EMBL/GenBank/DDBJ whole genome shotgun (WGS) entry which is preliminary data.</text>
</comment>
<dbReference type="InterPro" id="IPR001387">
    <property type="entry name" value="Cro/C1-type_HTH"/>
</dbReference>
<dbReference type="AlphaFoldDB" id="A0A021VVA9"/>
<feature type="region of interest" description="Disordered" evidence="5">
    <location>
        <begin position="331"/>
        <end position="381"/>
    </location>
</feature>
<dbReference type="InterPro" id="IPR010982">
    <property type="entry name" value="Lambda_DNA-bd_dom_sf"/>
</dbReference>
<dbReference type="PROSITE" id="PS50932">
    <property type="entry name" value="HTH_LACI_2"/>
    <property type="match status" value="1"/>
</dbReference>
<dbReference type="InterPro" id="IPR000843">
    <property type="entry name" value="HTH_LacI"/>
</dbReference>
<evidence type="ECO:0000256" key="1">
    <source>
        <dbReference type="ARBA" id="ARBA00022491"/>
    </source>
</evidence>
<dbReference type="CDD" id="cd01392">
    <property type="entry name" value="HTH_LacI"/>
    <property type="match status" value="1"/>
</dbReference>
<dbReference type="PANTHER" id="PTHR30146">
    <property type="entry name" value="LACI-RELATED TRANSCRIPTIONAL REPRESSOR"/>
    <property type="match status" value="1"/>
</dbReference>
<dbReference type="InterPro" id="IPR028082">
    <property type="entry name" value="Peripla_BP_I"/>
</dbReference>
<dbReference type="Pfam" id="PF13377">
    <property type="entry name" value="Peripla_BP_3"/>
    <property type="match status" value="1"/>
</dbReference>
<dbReference type="OrthoDB" id="9790412at2"/>
<evidence type="ECO:0000256" key="5">
    <source>
        <dbReference type="SAM" id="MobiDB-lite"/>
    </source>
</evidence>
<dbReference type="EMBL" id="AXCW01000057">
    <property type="protein sequence ID" value="EYR63970.1"/>
    <property type="molecule type" value="Genomic_DNA"/>
</dbReference>
<keyword evidence="2" id="KW-0805">Transcription regulation</keyword>
<reference evidence="8 9" key="1">
    <citation type="submission" date="2014-01" db="EMBL/GenBank/DDBJ databases">
        <title>Actinotalea ferrariae CF5-4.</title>
        <authorList>
            <person name="Chen F."/>
            <person name="Li Y."/>
            <person name="Wang G."/>
        </authorList>
    </citation>
    <scope>NUCLEOTIDE SEQUENCE [LARGE SCALE GENOMIC DNA]</scope>
    <source>
        <strain evidence="8 9">CF5-4</strain>
    </source>
</reference>
<dbReference type="PROSITE" id="PS50943">
    <property type="entry name" value="HTH_CROC1"/>
    <property type="match status" value="1"/>
</dbReference>
<dbReference type="CDD" id="cd06267">
    <property type="entry name" value="PBP1_LacI_sugar_binding-like"/>
    <property type="match status" value="1"/>
</dbReference>
<evidence type="ECO:0000313" key="8">
    <source>
        <dbReference type="EMBL" id="EYR63970.1"/>
    </source>
</evidence>
<dbReference type="SMART" id="SM00354">
    <property type="entry name" value="HTH_LACI"/>
    <property type="match status" value="1"/>
</dbReference>
<evidence type="ECO:0000256" key="3">
    <source>
        <dbReference type="ARBA" id="ARBA00023125"/>
    </source>
</evidence>
<keyword evidence="1" id="KW-0678">Repressor</keyword>
<keyword evidence="4" id="KW-0804">Transcription</keyword>
<feature type="domain" description="HTH lacI-type" evidence="6">
    <location>
        <begin position="8"/>
        <end position="64"/>
    </location>
</feature>
<keyword evidence="9" id="KW-1185">Reference proteome</keyword>
<accession>A0A021VVA9</accession>
<evidence type="ECO:0000259" key="6">
    <source>
        <dbReference type="PROSITE" id="PS50932"/>
    </source>
</evidence>